<feature type="compositionally biased region" description="Polar residues" evidence="1">
    <location>
        <begin position="113"/>
        <end position="128"/>
    </location>
</feature>
<feature type="region of interest" description="Disordered" evidence="1">
    <location>
        <begin position="98"/>
        <end position="135"/>
    </location>
</feature>
<evidence type="ECO:0000313" key="2">
    <source>
        <dbReference type="EMBL" id="GFN93387.1"/>
    </source>
</evidence>
<dbReference type="SUPFAM" id="SSF54637">
    <property type="entry name" value="Thioesterase/thiol ester dehydrase-isomerase"/>
    <property type="match status" value="1"/>
</dbReference>
<reference evidence="2 3" key="1">
    <citation type="journal article" date="2021" name="Elife">
        <title>Chloroplast acquisition without the gene transfer in kleptoplastic sea slugs, Plakobranchus ocellatus.</title>
        <authorList>
            <person name="Maeda T."/>
            <person name="Takahashi S."/>
            <person name="Yoshida T."/>
            <person name="Shimamura S."/>
            <person name="Takaki Y."/>
            <person name="Nagai Y."/>
            <person name="Toyoda A."/>
            <person name="Suzuki Y."/>
            <person name="Arimoto A."/>
            <person name="Ishii H."/>
            <person name="Satoh N."/>
            <person name="Nishiyama T."/>
            <person name="Hasebe M."/>
            <person name="Maruyama T."/>
            <person name="Minagawa J."/>
            <person name="Obokata J."/>
            <person name="Shigenobu S."/>
        </authorList>
    </citation>
    <scope>NUCLEOTIDE SEQUENCE [LARGE SCALE GENOMIC DNA]</scope>
</reference>
<feature type="region of interest" description="Disordered" evidence="1">
    <location>
        <begin position="298"/>
        <end position="325"/>
    </location>
</feature>
<sequence>MTSESMRSTKVKVREPPRDLVTLTNFKYTDNPHPMVECTVPGLSQEAFDREWNPKATSIMWVDAVTRRCLLHKPFPTQKNSSDQTQMINKMTLSDTMKTSLSLSEQNSDEGSHANSENAGEDTSNNAGTVPATRSVHPNEERYFLDWPRLEKDFFAFGSCVEISLSRALYDPAVPKWPLDFRLTLGHVGPCSVAKTEQYYARLGGGERALLWSNRHQRVIVDKKTRKPARVPAWFLNKYQGRGCLEQGITFRPFKRPAVTYCHRVQVQWSETDEYGHANWASYMKWVTDALHAALLPKKTGNSTTTNPSQEKSAQGQPGGQSQQTSIRGAGALCGITEETVRRGLAKFQVTYYRECLEGDQIQAHVWQDKRERDQGPVYGCVMKAGEEICEIKLWYFTDDE</sequence>
<dbReference type="EMBL" id="BLXT01002329">
    <property type="protein sequence ID" value="GFN93387.1"/>
    <property type="molecule type" value="Genomic_DNA"/>
</dbReference>
<comment type="caution">
    <text evidence="2">The sequence shown here is derived from an EMBL/GenBank/DDBJ whole genome shotgun (WGS) entry which is preliminary data.</text>
</comment>
<dbReference type="AlphaFoldDB" id="A0AAV3ZFL0"/>
<evidence type="ECO:0000313" key="3">
    <source>
        <dbReference type="Proteomes" id="UP000735302"/>
    </source>
</evidence>
<accession>A0AAV3ZFL0</accession>
<keyword evidence="3" id="KW-1185">Reference proteome</keyword>
<name>A0AAV3ZFL0_9GAST</name>
<dbReference type="Gene3D" id="3.10.129.10">
    <property type="entry name" value="Hotdog Thioesterase"/>
    <property type="match status" value="1"/>
</dbReference>
<dbReference type="PANTHER" id="PTHR34487:SF1">
    <property type="entry name" value="ACYL-ACP THIOESTERASE"/>
    <property type="match status" value="1"/>
</dbReference>
<evidence type="ECO:0000256" key="1">
    <source>
        <dbReference type="SAM" id="MobiDB-lite"/>
    </source>
</evidence>
<dbReference type="InterPro" id="IPR029069">
    <property type="entry name" value="HotDog_dom_sf"/>
</dbReference>
<gene>
    <name evidence="2" type="ORF">PoB_001989300</name>
</gene>
<dbReference type="Proteomes" id="UP000735302">
    <property type="component" value="Unassembled WGS sequence"/>
</dbReference>
<protein>
    <submittedName>
        <fullName evidence="2">Uncharacterized protein</fullName>
    </submittedName>
</protein>
<feature type="compositionally biased region" description="Polar residues" evidence="1">
    <location>
        <begin position="300"/>
        <end position="314"/>
    </location>
</feature>
<proteinExistence type="predicted"/>
<organism evidence="2 3">
    <name type="scientific">Plakobranchus ocellatus</name>
    <dbReference type="NCBI Taxonomy" id="259542"/>
    <lineage>
        <taxon>Eukaryota</taxon>
        <taxon>Metazoa</taxon>
        <taxon>Spiralia</taxon>
        <taxon>Lophotrochozoa</taxon>
        <taxon>Mollusca</taxon>
        <taxon>Gastropoda</taxon>
        <taxon>Heterobranchia</taxon>
        <taxon>Euthyneura</taxon>
        <taxon>Panpulmonata</taxon>
        <taxon>Sacoglossa</taxon>
        <taxon>Placobranchoidea</taxon>
        <taxon>Plakobranchidae</taxon>
        <taxon>Plakobranchus</taxon>
    </lineage>
</organism>
<dbReference type="PANTHER" id="PTHR34487">
    <property type="entry name" value="ACYL-ACP THIOESTERASE"/>
    <property type="match status" value="1"/>
</dbReference>